<name>A0A918QAP4_9ACTN</name>
<evidence type="ECO:0000313" key="2">
    <source>
        <dbReference type="Proteomes" id="UP000630936"/>
    </source>
</evidence>
<proteinExistence type="predicted"/>
<keyword evidence="2" id="KW-1185">Reference proteome</keyword>
<evidence type="ECO:0000313" key="1">
    <source>
        <dbReference type="EMBL" id="GGZ39234.1"/>
    </source>
</evidence>
<dbReference type="SUPFAM" id="SSF57783">
    <property type="entry name" value="Zinc beta-ribbon"/>
    <property type="match status" value="1"/>
</dbReference>
<reference evidence="1" key="1">
    <citation type="journal article" date="2014" name="Int. J. Syst. Evol. Microbiol.">
        <title>Complete genome sequence of Corynebacterium casei LMG S-19264T (=DSM 44701T), isolated from a smear-ripened cheese.</title>
        <authorList>
            <consortium name="US DOE Joint Genome Institute (JGI-PGF)"/>
            <person name="Walter F."/>
            <person name="Albersmeier A."/>
            <person name="Kalinowski J."/>
            <person name="Ruckert C."/>
        </authorList>
    </citation>
    <scope>NUCLEOTIDE SEQUENCE</scope>
    <source>
        <strain evidence="1">JCM 4988</strain>
    </source>
</reference>
<protein>
    <submittedName>
        <fullName evidence="1">Uncharacterized protein</fullName>
    </submittedName>
</protein>
<dbReference type="AlphaFoldDB" id="A0A918QAP4"/>
<dbReference type="Proteomes" id="UP000630936">
    <property type="component" value="Unassembled WGS sequence"/>
</dbReference>
<comment type="caution">
    <text evidence="1">The sequence shown here is derived from an EMBL/GenBank/DDBJ whole genome shotgun (WGS) entry which is preliminary data.</text>
</comment>
<sequence>MLKSPSPIRCPECASEEAQPHLVGTSGGNREVVSFTCVRCEARWWAYETPTAVAPNYMEAYGDAPSLAAEEAVLEMWRQGIAVRAQAARAGDGTPVDQGGLRLFLLRQAAFADRTARKWELAVYSDRVPSGKVAEASAMADETAAALLRIDLEMDGIHVESPLGPSSPEWNTPGGARAYVRTEYVAWREWKGDSAAASG</sequence>
<accession>A0A918QAP4</accession>
<dbReference type="EMBL" id="BMWG01000011">
    <property type="protein sequence ID" value="GGZ39234.1"/>
    <property type="molecule type" value="Genomic_DNA"/>
</dbReference>
<gene>
    <name evidence="1" type="ORF">GCM10010387_36680</name>
</gene>
<reference evidence="1" key="2">
    <citation type="submission" date="2020-09" db="EMBL/GenBank/DDBJ databases">
        <authorList>
            <person name="Sun Q."/>
            <person name="Ohkuma M."/>
        </authorList>
    </citation>
    <scope>NUCLEOTIDE SEQUENCE</scope>
    <source>
        <strain evidence="1">JCM 4988</strain>
    </source>
</reference>
<dbReference type="RefSeq" id="WP_190124191.1">
    <property type="nucleotide sequence ID" value="NZ_BMWG01000011.1"/>
</dbReference>
<organism evidence="1 2">
    <name type="scientific">Streptomyces inusitatus</name>
    <dbReference type="NCBI Taxonomy" id="68221"/>
    <lineage>
        <taxon>Bacteria</taxon>
        <taxon>Bacillati</taxon>
        <taxon>Actinomycetota</taxon>
        <taxon>Actinomycetes</taxon>
        <taxon>Kitasatosporales</taxon>
        <taxon>Streptomycetaceae</taxon>
        <taxon>Streptomyces</taxon>
    </lineage>
</organism>